<dbReference type="InterPro" id="IPR036909">
    <property type="entry name" value="Cyt_c-like_dom_sf"/>
</dbReference>
<reference evidence="7 8" key="1">
    <citation type="journal article" date="2013" name="PLoS ONE">
        <title>Poles Apart: Arctic and Antarctic Octadecabacter strains Share High Genome Plasticity and a New Type of Xanthorhodopsin.</title>
        <authorList>
            <person name="Vollmers J."/>
            <person name="Voget S."/>
            <person name="Dietrich S."/>
            <person name="Gollnow K."/>
            <person name="Smits M."/>
            <person name="Meyer K."/>
            <person name="Brinkhoff T."/>
            <person name="Simon M."/>
            <person name="Daniel R."/>
        </authorList>
    </citation>
    <scope>NUCLEOTIDE SEQUENCE [LARGE SCALE GENOMIC DNA]</scope>
    <source>
        <strain evidence="7 8">238</strain>
    </source>
</reference>
<dbReference type="EMBL" id="CP003742">
    <property type="protein sequence ID" value="AGI71100.1"/>
    <property type="molecule type" value="Genomic_DNA"/>
</dbReference>
<evidence type="ECO:0000256" key="1">
    <source>
        <dbReference type="ARBA" id="ARBA00022617"/>
    </source>
</evidence>
<feature type="signal peptide" evidence="5">
    <location>
        <begin position="1"/>
        <end position="18"/>
    </location>
</feature>
<evidence type="ECO:0000313" key="7">
    <source>
        <dbReference type="EMBL" id="AGI71100.1"/>
    </source>
</evidence>
<dbReference type="GO" id="GO:0020037">
    <property type="term" value="F:heme binding"/>
    <property type="evidence" value="ECO:0007669"/>
    <property type="project" value="InterPro"/>
</dbReference>
<evidence type="ECO:0000313" key="8">
    <source>
        <dbReference type="Proteomes" id="UP000004688"/>
    </source>
</evidence>
<protein>
    <recommendedName>
        <fullName evidence="6">Cytochrome c domain-containing protein</fullName>
    </recommendedName>
</protein>
<name>M9RMR9_9RHOB</name>
<dbReference type="AlphaFoldDB" id="M9RMR9"/>
<dbReference type="GO" id="GO:0046872">
    <property type="term" value="F:metal ion binding"/>
    <property type="evidence" value="ECO:0007669"/>
    <property type="project" value="UniProtKB-KW"/>
</dbReference>
<evidence type="ECO:0000256" key="4">
    <source>
        <dbReference type="PROSITE-ProRule" id="PRU00433"/>
    </source>
</evidence>
<evidence type="ECO:0000256" key="5">
    <source>
        <dbReference type="SAM" id="SignalP"/>
    </source>
</evidence>
<keyword evidence="1 4" id="KW-0349">Heme</keyword>
<dbReference type="eggNOG" id="COG2010">
    <property type="taxonomic scope" value="Bacteria"/>
</dbReference>
<dbReference type="HOGENOM" id="CLU_1150926_0_0_5"/>
<feature type="chain" id="PRO_5004102913" description="Cytochrome c domain-containing protein" evidence="5">
    <location>
        <begin position="19"/>
        <end position="241"/>
    </location>
</feature>
<keyword evidence="2 4" id="KW-0479">Metal-binding</keyword>
<keyword evidence="5" id="KW-0732">Signal</keyword>
<dbReference type="PROSITE" id="PS51007">
    <property type="entry name" value="CYTC"/>
    <property type="match status" value="1"/>
</dbReference>
<organism evidence="7 8">
    <name type="scientific">Octadecabacter arcticus 238</name>
    <dbReference type="NCBI Taxonomy" id="391616"/>
    <lineage>
        <taxon>Bacteria</taxon>
        <taxon>Pseudomonadati</taxon>
        <taxon>Pseudomonadota</taxon>
        <taxon>Alphaproteobacteria</taxon>
        <taxon>Rhodobacterales</taxon>
        <taxon>Roseobacteraceae</taxon>
        <taxon>Octadecabacter</taxon>
    </lineage>
</organism>
<dbReference type="InterPro" id="IPR009056">
    <property type="entry name" value="Cyt_c-like_dom"/>
</dbReference>
<dbReference type="GO" id="GO:0009055">
    <property type="term" value="F:electron transfer activity"/>
    <property type="evidence" value="ECO:0007669"/>
    <property type="project" value="InterPro"/>
</dbReference>
<keyword evidence="8" id="KW-1185">Reference proteome</keyword>
<evidence type="ECO:0000256" key="2">
    <source>
        <dbReference type="ARBA" id="ARBA00022723"/>
    </source>
</evidence>
<feature type="domain" description="Cytochrome c" evidence="6">
    <location>
        <begin position="132"/>
        <end position="230"/>
    </location>
</feature>
<dbReference type="STRING" id="391616.OA238_c08910"/>
<sequence length="241" mass="26315">MKFMMVLMVCILPSCIAAQDKTFTLSAPIPIVDTGFLQHLLPRFSLKHGVRVQQVPEGGDVVIGAGGIVVFSGLDAVWSLAHNGADGPLLFVEWLTSDIGKRTIASFKPDGVSIFSGDVEVETVAAEVTFQGDTIAGETLSLRHCGRCHVINQSNRMNGMEQTPSFALLRTFSDWQDRFSRFYVRNPHPSFTQVINITAPFERNLPPAIVPLEITQDELDSILAYVATIPPADLGAPLQNH</sequence>
<dbReference type="KEGG" id="oar:OA238_c08910"/>
<accession>M9RMR9</accession>
<evidence type="ECO:0000259" key="6">
    <source>
        <dbReference type="PROSITE" id="PS51007"/>
    </source>
</evidence>
<dbReference type="SUPFAM" id="SSF46626">
    <property type="entry name" value="Cytochrome c"/>
    <property type="match status" value="1"/>
</dbReference>
<gene>
    <name evidence="7" type="ORF">OA238_c08910</name>
</gene>
<dbReference type="Proteomes" id="UP000004688">
    <property type="component" value="Chromosome"/>
</dbReference>
<keyword evidence="3 4" id="KW-0408">Iron</keyword>
<proteinExistence type="predicted"/>
<evidence type="ECO:0000256" key="3">
    <source>
        <dbReference type="ARBA" id="ARBA00023004"/>
    </source>
</evidence>